<dbReference type="AlphaFoldDB" id="A0A9X1YQF3"/>
<feature type="transmembrane region" description="Helical" evidence="1">
    <location>
        <begin position="332"/>
        <end position="354"/>
    </location>
</feature>
<feature type="transmembrane region" description="Helical" evidence="1">
    <location>
        <begin position="162"/>
        <end position="182"/>
    </location>
</feature>
<dbReference type="RefSeq" id="WP_275685048.1">
    <property type="nucleotide sequence ID" value="NZ_JAJLJH010000011.1"/>
</dbReference>
<feature type="transmembrane region" description="Helical" evidence="1">
    <location>
        <begin position="289"/>
        <end position="311"/>
    </location>
</feature>
<feature type="transmembrane region" description="Helical" evidence="1">
    <location>
        <begin position="121"/>
        <end position="142"/>
    </location>
</feature>
<keyword evidence="3" id="KW-1185">Reference proteome</keyword>
<comment type="caution">
    <text evidence="2">The sequence shown here is derived from an EMBL/GenBank/DDBJ whole genome shotgun (WGS) entry which is preliminary data.</text>
</comment>
<evidence type="ECO:0000313" key="2">
    <source>
        <dbReference type="EMBL" id="MCK9689002.1"/>
    </source>
</evidence>
<organism evidence="2 3">
    <name type="scientific">Scleromatobacter humisilvae</name>
    <dbReference type="NCBI Taxonomy" id="2897159"/>
    <lineage>
        <taxon>Bacteria</taxon>
        <taxon>Pseudomonadati</taxon>
        <taxon>Pseudomonadota</taxon>
        <taxon>Betaproteobacteria</taxon>
        <taxon>Burkholderiales</taxon>
        <taxon>Sphaerotilaceae</taxon>
        <taxon>Scleromatobacter</taxon>
    </lineage>
</organism>
<accession>A0A9X1YQF3</accession>
<feature type="transmembrane region" description="Helical" evidence="1">
    <location>
        <begin position="422"/>
        <end position="442"/>
    </location>
</feature>
<gene>
    <name evidence="2" type="ORF">LPC04_25085</name>
</gene>
<reference evidence="2" key="1">
    <citation type="submission" date="2021-11" db="EMBL/GenBank/DDBJ databases">
        <title>BS-T2-15 a new species belonging to the Comamonadaceae family isolated from the soil of a French oak forest.</title>
        <authorList>
            <person name="Mieszkin S."/>
            <person name="Alain K."/>
        </authorList>
    </citation>
    <scope>NUCLEOTIDE SEQUENCE</scope>
    <source>
        <strain evidence="2">BS-T2-15</strain>
    </source>
</reference>
<keyword evidence="1" id="KW-1133">Transmembrane helix</keyword>
<name>A0A9X1YQF3_9BURK</name>
<evidence type="ECO:0000256" key="1">
    <source>
        <dbReference type="SAM" id="Phobius"/>
    </source>
</evidence>
<feature type="transmembrane region" description="Helical" evidence="1">
    <location>
        <begin position="374"/>
        <end position="396"/>
    </location>
</feature>
<feature type="transmembrane region" description="Helical" evidence="1">
    <location>
        <begin position="189"/>
        <end position="209"/>
    </location>
</feature>
<feature type="transmembrane region" description="Helical" evidence="1">
    <location>
        <begin position="69"/>
        <end position="90"/>
    </location>
</feature>
<proteinExistence type="predicted"/>
<keyword evidence="1" id="KW-0812">Transmembrane</keyword>
<protein>
    <submittedName>
        <fullName evidence="2">Uncharacterized protein</fullName>
    </submittedName>
</protein>
<feature type="transmembrane region" description="Helical" evidence="1">
    <location>
        <begin position="454"/>
        <end position="472"/>
    </location>
</feature>
<feature type="transmembrane region" description="Helical" evidence="1">
    <location>
        <begin position="503"/>
        <end position="525"/>
    </location>
</feature>
<feature type="transmembrane region" description="Helical" evidence="1">
    <location>
        <begin position="479"/>
        <end position="497"/>
    </location>
</feature>
<dbReference type="Proteomes" id="UP001139353">
    <property type="component" value="Unassembled WGS sequence"/>
</dbReference>
<sequence length="536" mass="58140">MSGTLPPPVAWRVARALCLADLRQRTRSTRFRVAALAITAAGWWCLPPADAGYLVVAIGDHHRGFYSSAWIGMVLAMLSLLWGLVGFYLVRGTVQRDFDTRVWQLLGTTSMRRGAYLLAKWASHVAVMGGLLFATLVVGLVAQLVRAEDRHVDLWELVKPSLFIALPTLAFSAMLAIWFDVVPLLRRTVGNIVFFFVWIGLLTTGPAGIVHDRAARAAGAAASIEQPWTSDLPAMRMMQWSIEHQIARGLPEKTRLEGFCVGCGGVAAPPARFVWTTWEVRGAVLWGRMLWLAAAIAGVLLAVPLLDWAAARAATPASGARRPPRQLRWLRAVLRPLQGTATGVLIAAEAHVVLRQRPGWWWAAWLPLWGVQLFGPRHAVALAMLAGWTMLLDVFARTGLRDHDHRTLELVATAPGARRRLLLARAAMLVGLAWIAAAPGLLHESIVHPGMSTTAFVMAASVALWGLASVALTRSSRPFELAFIVAAYATTQGVAWLDAATRANGVTLAHLAGIVLATAILAVSLRADRPGTRRTP</sequence>
<dbReference type="EMBL" id="JAJLJH010000011">
    <property type="protein sequence ID" value="MCK9689002.1"/>
    <property type="molecule type" value="Genomic_DNA"/>
</dbReference>
<evidence type="ECO:0000313" key="3">
    <source>
        <dbReference type="Proteomes" id="UP001139353"/>
    </source>
</evidence>
<keyword evidence="1" id="KW-0472">Membrane</keyword>
<feature type="transmembrane region" description="Helical" evidence="1">
    <location>
        <begin position="31"/>
        <end position="49"/>
    </location>
</feature>